<name>A0A0S4JD10_BODSA</name>
<dbReference type="Proteomes" id="UP000051952">
    <property type="component" value="Unassembled WGS sequence"/>
</dbReference>
<dbReference type="VEuPathDB" id="TriTrypDB:BSAL_08225"/>
<sequence>SAQSLPRRRACSLKTELQRLQQHGANTVAARGRYVAVTAIGTGTDRQAAANTSNQHKERMRVAAKIERTAEFLDVRGWTYDKEHPIRGKQYLWEADSCDVMPLADVVVDTDGDDDDDDGVAAKAAGKSQQSIPSLYAASSLQNSGAASVERDTTTKRSRRKSSPSVLASCFANHGHKVLFLGDSQLRTLFHTTVSVLTLRKAMQGKLSYGRLLITSSPPLGATGNESTRKTFSSLLCRRNNHNNTKTALLERAPSMTSPNQWTLCTTSDHEDVVTGQLRPLCPPSKVQTVDECLSNVVAASVLPMFQKDEAFFGEVSTSTTTADSVAATARNSASLQHSISSSDSSASFVEMIWDPLLLNLSYFSRASHRRRQRRWKNRQDSTQRCTAKSDGLHLHRAAAIDANEGRNDDQAMPPLQQALAQEEEEESNTRLRALEEEYNLYGPDAAFLSSNATFAPGGPSSGASTLHRALLGPNSVDTIVLGFGGWFGLHLWRYRDIEAHLADIVDALSHVAQIRRSLRKKRLVVLVAGTPAWPSYVTWDGHRRNTNYRLGIITQLIRAALPSSSSFPAQALLPFDVVHLPYFEMSYPMSHLRFHAKDIHYDRSMVPYAMVEVIGTLLCQ</sequence>
<proteinExistence type="predicted"/>
<gene>
    <name evidence="1" type="ORF">BSAL_08225</name>
</gene>
<keyword evidence="2" id="KW-1185">Reference proteome</keyword>
<protein>
    <submittedName>
        <fullName evidence="1">Uncharacterized protein</fullName>
    </submittedName>
</protein>
<organism evidence="1 2">
    <name type="scientific">Bodo saltans</name>
    <name type="common">Flagellated protozoan</name>
    <dbReference type="NCBI Taxonomy" id="75058"/>
    <lineage>
        <taxon>Eukaryota</taxon>
        <taxon>Discoba</taxon>
        <taxon>Euglenozoa</taxon>
        <taxon>Kinetoplastea</taxon>
        <taxon>Metakinetoplastina</taxon>
        <taxon>Eubodonida</taxon>
        <taxon>Bodonidae</taxon>
        <taxon>Bodo</taxon>
    </lineage>
</organism>
<dbReference type="AlphaFoldDB" id="A0A0S4JD10"/>
<feature type="non-terminal residue" evidence="1">
    <location>
        <position position="1"/>
    </location>
</feature>
<evidence type="ECO:0000313" key="1">
    <source>
        <dbReference type="EMBL" id="CUG87079.1"/>
    </source>
</evidence>
<accession>A0A0S4JD10</accession>
<reference evidence="2" key="1">
    <citation type="submission" date="2015-09" db="EMBL/GenBank/DDBJ databases">
        <authorList>
            <consortium name="Pathogen Informatics"/>
        </authorList>
    </citation>
    <scope>NUCLEOTIDE SEQUENCE [LARGE SCALE GENOMIC DNA]</scope>
    <source>
        <strain evidence="2">Lake Konstanz</strain>
    </source>
</reference>
<dbReference type="EMBL" id="CYKH01001431">
    <property type="protein sequence ID" value="CUG87079.1"/>
    <property type="molecule type" value="Genomic_DNA"/>
</dbReference>
<evidence type="ECO:0000313" key="2">
    <source>
        <dbReference type="Proteomes" id="UP000051952"/>
    </source>
</evidence>